<dbReference type="InterPro" id="IPR026287">
    <property type="entry name" value="SoFic-like"/>
</dbReference>
<dbReference type="GO" id="GO:0005524">
    <property type="term" value="F:ATP binding"/>
    <property type="evidence" value="ECO:0007669"/>
    <property type="project" value="UniProtKB-KW"/>
</dbReference>
<keyword evidence="6" id="KW-1185">Reference proteome</keyword>
<protein>
    <submittedName>
        <fullName evidence="5">Toxin Fic</fullName>
    </submittedName>
</protein>
<dbReference type="InterPro" id="IPR036597">
    <property type="entry name" value="Fido-like_dom_sf"/>
</dbReference>
<dbReference type="PROSITE" id="PS51459">
    <property type="entry name" value="FIDO"/>
    <property type="match status" value="1"/>
</dbReference>
<feature type="domain" description="Fido" evidence="4">
    <location>
        <begin position="105"/>
        <end position="255"/>
    </location>
</feature>
<dbReference type="PIRSF" id="PIRSF038925">
    <property type="entry name" value="AMP-prot_trans"/>
    <property type="match status" value="1"/>
</dbReference>
<evidence type="ECO:0000256" key="2">
    <source>
        <dbReference type="PIRSR" id="PIRSR640198-1"/>
    </source>
</evidence>
<feature type="binding site" evidence="1">
    <location>
        <begin position="196"/>
        <end position="202"/>
    </location>
    <ligand>
        <name>ATP</name>
        <dbReference type="ChEBI" id="CHEBI:30616"/>
    </ligand>
</feature>
<feature type="binding site" evidence="3">
    <location>
        <begin position="195"/>
        <end position="202"/>
    </location>
    <ligand>
        <name>ATP</name>
        <dbReference type="ChEBI" id="CHEBI:30616"/>
    </ligand>
</feature>
<dbReference type="Proteomes" id="UP000321532">
    <property type="component" value="Unassembled WGS sequence"/>
</dbReference>
<evidence type="ECO:0000313" key="6">
    <source>
        <dbReference type="Proteomes" id="UP000321532"/>
    </source>
</evidence>
<keyword evidence="1" id="KW-0547">Nucleotide-binding</keyword>
<name>A0A512ARY3_9BACT</name>
<proteinExistence type="predicted"/>
<evidence type="ECO:0000313" key="5">
    <source>
        <dbReference type="EMBL" id="GEO02478.1"/>
    </source>
</evidence>
<dbReference type="PANTHER" id="PTHR13504:SF38">
    <property type="entry name" value="FIDO DOMAIN-CONTAINING PROTEIN"/>
    <property type="match status" value="1"/>
</dbReference>
<reference evidence="5 6" key="1">
    <citation type="submission" date="2019-07" db="EMBL/GenBank/DDBJ databases">
        <title>Whole genome shotgun sequence of Adhaeribacter aerolatus NBRC 106133.</title>
        <authorList>
            <person name="Hosoyama A."/>
            <person name="Uohara A."/>
            <person name="Ohji S."/>
            <person name="Ichikawa N."/>
        </authorList>
    </citation>
    <scope>NUCLEOTIDE SEQUENCE [LARGE SCALE GENOMIC DNA]</scope>
    <source>
        <strain evidence="5 6">NBRC 106133</strain>
    </source>
</reference>
<sequence>MPAKINDQWQWNDAQLNTLLEKASIRLGELNSYARLVPNIDLFISLHVTKEAVVSSRIEGTQTNIAEAMLPEEEITPKRRNDWKEVNNYTNALNEAIKGLEKLPLSSRLLKQAHQRLLSGVRGEHKLPGEFRSSQNWIGGSGPADAIFVPPAHPHVDALIGDLENFLHNDQINVPSLIRIAIAHYQFETIHPFLDGNGRIGRLLITLFLVDQAILHQPLLYLSTYFEKNKSHYYDNLTRVREKNDMLHWLKYFLIGVERTAQEAVDTLSKIIKLKQDLENNIHQHWGKRTQSALKLLLRLFVQPIVTVKDVQGICQLSKKSAGELTESFQKSGTLVEQTGQSRNRIYYFVPYLDLFKG</sequence>
<dbReference type="InterPro" id="IPR025758">
    <property type="entry name" value="Fic/DOC_N"/>
</dbReference>
<feature type="binding site" evidence="3">
    <location>
        <begin position="233"/>
        <end position="234"/>
    </location>
    <ligand>
        <name>ATP</name>
        <dbReference type="ChEBI" id="CHEBI:30616"/>
    </ligand>
</feature>
<accession>A0A512ARY3</accession>
<feature type="active site" evidence="2">
    <location>
        <position position="191"/>
    </location>
</feature>
<feature type="binding site" evidence="1">
    <location>
        <position position="59"/>
    </location>
    <ligand>
        <name>ATP</name>
        <dbReference type="ChEBI" id="CHEBI:30616"/>
    </ligand>
</feature>
<gene>
    <name evidence="5" type="ORF">AAE02nite_01420</name>
</gene>
<feature type="binding site" evidence="1">
    <location>
        <position position="191"/>
    </location>
    <ligand>
        <name>ATP</name>
        <dbReference type="ChEBI" id="CHEBI:30616"/>
    </ligand>
</feature>
<dbReference type="PANTHER" id="PTHR13504">
    <property type="entry name" value="FIDO DOMAIN-CONTAINING PROTEIN DDB_G0283145"/>
    <property type="match status" value="1"/>
</dbReference>
<dbReference type="AlphaFoldDB" id="A0A512ARY3"/>
<dbReference type="InterPro" id="IPR003812">
    <property type="entry name" value="Fido"/>
</dbReference>
<evidence type="ECO:0000256" key="3">
    <source>
        <dbReference type="PIRSR" id="PIRSR640198-2"/>
    </source>
</evidence>
<dbReference type="InterPro" id="IPR040198">
    <property type="entry name" value="Fido_containing"/>
</dbReference>
<dbReference type="Gene3D" id="1.10.3290.10">
    <property type="entry name" value="Fido-like domain"/>
    <property type="match status" value="1"/>
</dbReference>
<feature type="binding site" evidence="1">
    <location>
        <position position="233"/>
    </location>
    <ligand>
        <name>ATP</name>
        <dbReference type="ChEBI" id="CHEBI:30616"/>
    </ligand>
</feature>
<dbReference type="Pfam" id="PF13784">
    <property type="entry name" value="Fic_N"/>
    <property type="match status" value="1"/>
</dbReference>
<dbReference type="SUPFAM" id="SSF140931">
    <property type="entry name" value="Fic-like"/>
    <property type="match status" value="1"/>
</dbReference>
<organism evidence="5 6">
    <name type="scientific">Adhaeribacter aerolatus</name>
    <dbReference type="NCBI Taxonomy" id="670289"/>
    <lineage>
        <taxon>Bacteria</taxon>
        <taxon>Pseudomonadati</taxon>
        <taxon>Bacteroidota</taxon>
        <taxon>Cytophagia</taxon>
        <taxon>Cytophagales</taxon>
        <taxon>Hymenobacteraceae</taxon>
        <taxon>Adhaeribacter</taxon>
    </lineage>
</organism>
<keyword evidence="1" id="KW-0067">ATP-binding</keyword>
<evidence type="ECO:0000259" key="4">
    <source>
        <dbReference type="PROSITE" id="PS51459"/>
    </source>
</evidence>
<dbReference type="Pfam" id="PF02661">
    <property type="entry name" value="Fic"/>
    <property type="match status" value="1"/>
</dbReference>
<comment type="caution">
    <text evidence="5">The sequence shown here is derived from an EMBL/GenBank/DDBJ whole genome shotgun (WGS) entry which is preliminary data.</text>
</comment>
<dbReference type="EMBL" id="BJYS01000001">
    <property type="protein sequence ID" value="GEO02478.1"/>
    <property type="molecule type" value="Genomic_DNA"/>
</dbReference>
<evidence type="ECO:0000256" key="1">
    <source>
        <dbReference type="PIRSR" id="PIRSR038925-1"/>
    </source>
</evidence>